<dbReference type="NCBIfam" id="NF000648">
    <property type="entry name" value="PRK00026.1"/>
    <property type="match status" value="1"/>
</dbReference>
<keyword evidence="8 15" id="KW-0489">Methyltransferase</keyword>
<dbReference type="GO" id="GO:0005829">
    <property type="term" value="C:cytosol"/>
    <property type="evidence" value="ECO:0007669"/>
    <property type="project" value="TreeGrafter"/>
</dbReference>
<dbReference type="InterPro" id="IPR029026">
    <property type="entry name" value="tRNA_m1G_MTases_N"/>
</dbReference>
<dbReference type="RefSeq" id="WP_141196479.1">
    <property type="nucleotide sequence ID" value="NZ_CP041186.1"/>
</dbReference>
<dbReference type="GO" id="GO:0002939">
    <property type="term" value="P:tRNA N1-guanine methylation"/>
    <property type="evidence" value="ECO:0007669"/>
    <property type="project" value="TreeGrafter"/>
</dbReference>
<dbReference type="FunFam" id="3.40.1280.10:FF:000001">
    <property type="entry name" value="tRNA (guanine-N(1)-)-methyltransferase"/>
    <property type="match status" value="1"/>
</dbReference>
<dbReference type="Pfam" id="PF01746">
    <property type="entry name" value="tRNA_m1G_MT"/>
    <property type="match status" value="1"/>
</dbReference>
<dbReference type="GO" id="GO:0052906">
    <property type="term" value="F:tRNA (guanine(37)-N1)-methyltransferase activity"/>
    <property type="evidence" value="ECO:0007669"/>
    <property type="project" value="UniProtKB-UniRule"/>
</dbReference>
<keyword evidence="11 15" id="KW-0819">tRNA processing</keyword>
<evidence type="ECO:0000313" key="20">
    <source>
        <dbReference type="EMBL" id="QDG49983.1"/>
    </source>
</evidence>
<dbReference type="InterPro" id="IPR016009">
    <property type="entry name" value="tRNA_MeTrfase_TRMD/TRM10"/>
</dbReference>
<dbReference type="EMBL" id="CP041186">
    <property type="protein sequence ID" value="QDG49983.1"/>
    <property type="molecule type" value="Genomic_DNA"/>
</dbReference>
<dbReference type="HAMAP" id="MF_00605">
    <property type="entry name" value="TrmD"/>
    <property type="match status" value="1"/>
</dbReference>
<evidence type="ECO:0000259" key="19">
    <source>
        <dbReference type="Pfam" id="PF01746"/>
    </source>
</evidence>
<evidence type="ECO:0000256" key="5">
    <source>
        <dbReference type="ARBA" id="ARBA00012807"/>
    </source>
</evidence>
<comment type="subcellular location">
    <subcellularLocation>
        <location evidence="2 15 17">Cytoplasm</location>
    </subcellularLocation>
</comment>
<accession>A0A5B8Y0J2</accession>
<evidence type="ECO:0000256" key="1">
    <source>
        <dbReference type="ARBA" id="ARBA00002634"/>
    </source>
</evidence>
<feature type="region of interest" description="Disordered" evidence="18">
    <location>
        <begin position="206"/>
        <end position="226"/>
    </location>
</feature>
<dbReference type="InterPro" id="IPR023148">
    <property type="entry name" value="tRNA_m1G_MeTrfase_C_sf"/>
</dbReference>
<dbReference type="PANTHER" id="PTHR46417:SF1">
    <property type="entry name" value="TRNA (GUANINE-N(1)-)-METHYLTRANSFERASE"/>
    <property type="match status" value="1"/>
</dbReference>
<dbReference type="CDD" id="cd18080">
    <property type="entry name" value="TrmD-like"/>
    <property type="match status" value="1"/>
</dbReference>
<dbReference type="EC" id="2.1.1.228" evidence="5 15"/>
<evidence type="ECO:0000256" key="6">
    <source>
        <dbReference type="ARBA" id="ARBA00014679"/>
    </source>
</evidence>
<evidence type="ECO:0000256" key="14">
    <source>
        <dbReference type="ARBA" id="ARBA00047783"/>
    </source>
</evidence>
<evidence type="ECO:0000256" key="2">
    <source>
        <dbReference type="ARBA" id="ARBA00004496"/>
    </source>
</evidence>
<dbReference type="InterPro" id="IPR029028">
    <property type="entry name" value="Alpha/beta_knot_MTases"/>
</dbReference>
<sequence length="226" mass="25388">MKFQILTLFPEFFETPLQATILGRAHDKGLVDYELVDIRDFATDKHKTTDDLPYGGGAGMVMKPEPLVGALEHAREQDPAAPRILMSPQGEPLSQSLAHELAELPGMILTCGRYEGIDERVRQGWIDREVSIGDYVLSGGEPGALVLIDAVTRLLPGVLGNEASIREESFADGRLEYPQYTRPREFRGRQVPEVLLSGNHQKIADWRREQSVERTKQRRPDLLQDD</sequence>
<evidence type="ECO:0000256" key="13">
    <source>
        <dbReference type="ARBA" id="ARBA00033392"/>
    </source>
</evidence>
<name>A0A4Y6PP48_PERCE</name>
<evidence type="ECO:0000256" key="11">
    <source>
        <dbReference type="ARBA" id="ARBA00022694"/>
    </source>
</evidence>
<dbReference type="AlphaFoldDB" id="A0A4Y6PP48"/>
<keyword evidence="7 15" id="KW-0963">Cytoplasm</keyword>
<comment type="subunit">
    <text evidence="4 15 17">Homodimer.</text>
</comment>
<dbReference type="Gene3D" id="1.10.1270.20">
    <property type="entry name" value="tRNA(m1g37)methyltransferase, domain 2"/>
    <property type="match status" value="1"/>
</dbReference>
<dbReference type="InterPro" id="IPR002649">
    <property type="entry name" value="tRNA_m1G_MeTrfase_TrmD"/>
</dbReference>
<organism evidence="20 21">
    <name type="scientific">Persicimonas caeni</name>
    <dbReference type="NCBI Taxonomy" id="2292766"/>
    <lineage>
        <taxon>Bacteria</taxon>
        <taxon>Deltaproteobacteria</taxon>
        <taxon>Bradymonadales</taxon>
        <taxon>Bradymonadaceae</taxon>
        <taxon>Persicimonas</taxon>
    </lineage>
</organism>
<comment type="catalytic activity">
    <reaction evidence="14 15 17">
        <text>guanosine(37) in tRNA + S-adenosyl-L-methionine = N(1)-methylguanosine(37) in tRNA + S-adenosyl-L-homocysteine + H(+)</text>
        <dbReference type="Rhea" id="RHEA:36899"/>
        <dbReference type="Rhea" id="RHEA-COMP:10145"/>
        <dbReference type="Rhea" id="RHEA-COMP:10147"/>
        <dbReference type="ChEBI" id="CHEBI:15378"/>
        <dbReference type="ChEBI" id="CHEBI:57856"/>
        <dbReference type="ChEBI" id="CHEBI:59789"/>
        <dbReference type="ChEBI" id="CHEBI:73542"/>
        <dbReference type="ChEBI" id="CHEBI:74269"/>
        <dbReference type="EC" id="2.1.1.228"/>
    </reaction>
</comment>
<feature type="domain" description="tRNA methyltransferase TRMD/TRM10-type" evidence="19">
    <location>
        <begin position="1"/>
        <end position="224"/>
    </location>
</feature>
<evidence type="ECO:0000256" key="10">
    <source>
        <dbReference type="ARBA" id="ARBA00022691"/>
    </source>
</evidence>
<accession>A0A4Y6PP48</accession>
<keyword evidence="9 15" id="KW-0808">Transferase</keyword>
<evidence type="ECO:0000313" key="21">
    <source>
        <dbReference type="Proteomes" id="UP000315995"/>
    </source>
</evidence>
<evidence type="ECO:0000256" key="12">
    <source>
        <dbReference type="ARBA" id="ARBA00029736"/>
    </source>
</evidence>
<evidence type="ECO:0000256" key="18">
    <source>
        <dbReference type="SAM" id="MobiDB-lite"/>
    </source>
</evidence>
<evidence type="ECO:0000256" key="16">
    <source>
        <dbReference type="PIRSR" id="PIRSR000386-1"/>
    </source>
</evidence>
<reference evidence="20 21" key="1">
    <citation type="submission" date="2019-06" db="EMBL/GenBank/DDBJ databases">
        <title>Persicimonas caeni gen. nov., sp. nov., a predatory bacterium isolated from solar saltern.</title>
        <authorList>
            <person name="Wang S."/>
        </authorList>
    </citation>
    <scope>NUCLEOTIDE SEQUENCE [LARGE SCALE GENOMIC DNA]</scope>
    <source>
        <strain evidence="20 21">YN101</strain>
    </source>
</reference>
<evidence type="ECO:0000256" key="17">
    <source>
        <dbReference type="RuleBase" id="RU003464"/>
    </source>
</evidence>
<dbReference type="Gene3D" id="3.40.1280.10">
    <property type="match status" value="1"/>
</dbReference>
<feature type="binding site" evidence="15 16">
    <location>
        <position position="112"/>
    </location>
    <ligand>
        <name>S-adenosyl-L-methionine</name>
        <dbReference type="ChEBI" id="CHEBI:59789"/>
    </ligand>
</feature>
<evidence type="ECO:0000256" key="4">
    <source>
        <dbReference type="ARBA" id="ARBA00011738"/>
    </source>
</evidence>
<evidence type="ECO:0000256" key="9">
    <source>
        <dbReference type="ARBA" id="ARBA00022679"/>
    </source>
</evidence>
<proteinExistence type="inferred from homology"/>
<dbReference type="SUPFAM" id="SSF75217">
    <property type="entry name" value="alpha/beta knot"/>
    <property type="match status" value="1"/>
</dbReference>
<comment type="function">
    <text evidence="1 15 17">Specifically methylates guanosine-37 in various tRNAs.</text>
</comment>
<evidence type="ECO:0000256" key="8">
    <source>
        <dbReference type="ARBA" id="ARBA00022603"/>
    </source>
</evidence>
<dbReference type="PANTHER" id="PTHR46417">
    <property type="entry name" value="TRNA (GUANINE-N(1)-)-METHYLTRANSFERASE"/>
    <property type="match status" value="1"/>
</dbReference>
<evidence type="ECO:0000256" key="7">
    <source>
        <dbReference type="ARBA" id="ARBA00022490"/>
    </source>
</evidence>
<dbReference type="NCBIfam" id="TIGR00088">
    <property type="entry name" value="trmD"/>
    <property type="match status" value="1"/>
</dbReference>
<feature type="binding site" evidence="15 16">
    <location>
        <begin position="132"/>
        <end position="137"/>
    </location>
    <ligand>
        <name>S-adenosyl-L-methionine</name>
        <dbReference type="ChEBI" id="CHEBI:59789"/>
    </ligand>
</feature>
<comment type="similarity">
    <text evidence="3 15 17">Belongs to the RNA methyltransferase TrmD family.</text>
</comment>
<gene>
    <name evidence="15 20" type="primary">trmD</name>
    <name evidence="20" type="ORF">FIV42_04275</name>
</gene>
<dbReference type="PIRSF" id="PIRSF000386">
    <property type="entry name" value="tRNA_mtase"/>
    <property type="match status" value="1"/>
</dbReference>
<protein>
    <recommendedName>
        <fullName evidence="6 15">tRNA (guanine-N(1)-)-methyltransferase</fullName>
        <ecNumber evidence="5 15">2.1.1.228</ecNumber>
    </recommendedName>
    <alternativeName>
        <fullName evidence="12 15">M1G-methyltransferase</fullName>
    </alternativeName>
    <alternativeName>
        <fullName evidence="13 15">tRNA [GM37] methyltransferase</fullName>
    </alternativeName>
</protein>
<evidence type="ECO:0000256" key="15">
    <source>
        <dbReference type="HAMAP-Rule" id="MF_00605"/>
    </source>
</evidence>
<dbReference type="Proteomes" id="UP000315995">
    <property type="component" value="Chromosome"/>
</dbReference>
<keyword evidence="10 15" id="KW-0949">S-adenosyl-L-methionine</keyword>
<evidence type="ECO:0000256" key="3">
    <source>
        <dbReference type="ARBA" id="ARBA00007630"/>
    </source>
</evidence>
<dbReference type="OrthoDB" id="9807416at2"/>
<keyword evidence="21" id="KW-1185">Reference proteome</keyword>
<dbReference type="FunFam" id="1.10.1270.20:FF:000001">
    <property type="entry name" value="tRNA (guanine-N(1)-)-methyltransferase"/>
    <property type="match status" value="1"/>
</dbReference>